<accession>A0A9D4S910</accession>
<evidence type="ECO:0000313" key="2">
    <source>
        <dbReference type="EMBL" id="KAH3896206.1"/>
    </source>
</evidence>
<comment type="caution">
    <text evidence="2">The sequence shown here is derived from an EMBL/GenBank/DDBJ whole genome shotgun (WGS) entry which is preliminary data.</text>
</comment>
<dbReference type="EMBL" id="JAIWYP010000001">
    <property type="protein sequence ID" value="KAH3896206.1"/>
    <property type="molecule type" value="Genomic_DNA"/>
</dbReference>
<dbReference type="AlphaFoldDB" id="A0A9D4S910"/>
<evidence type="ECO:0000313" key="3">
    <source>
        <dbReference type="Proteomes" id="UP000828390"/>
    </source>
</evidence>
<sequence>MDVFRKYLTEHFIHFVPGRGNHKILVLLDGHRSHVALTLDEWAKDNNVILYILPAHTSHILQPLDVGCYGPFQKMYHVHRIHTYDKYMLPSQSIT</sequence>
<dbReference type="Pfam" id="PF03184">
    <property type="entry name" value="DDE_1"/>
    <property type="match status" value="1"/>
</dbReference>
<protein>
    <recommendedName>
        <fullName evidence="1">DDE-1 domain-containing protein</fullName>
    </recommendedName>
</protein>
<dbReference type="InterPro" id="IPR004875">
    <property type="entry name" value="DDE_SF_endonuclease_dom"/>
</dbReference>
<dbReference type="GO" id="GO:0003676">
    <property type="term" value="F:nucleic acid binding"/>
    <property type="evidence" value="ECO:0007669"/>
    <property type="project" value="InterPro"/>
</dbReference>
<name>A0A9D4S910_DREPO</name>
<organism evidence="2 3">
    <name type="scientific">Dreissena polymorpha</name>
    <name type="common">Zebra mussel</name>
    <name type="synonym">Mytilus polymorpha</name>
    <dbReference type="NCBI Taxonomy" id="45954"/>
    <lineage>
        <taxon>Eukaryota</taxon>
        <taxon>Metazoa</taxon>
        <taxon>Spiralia</taxon>
        <taxon>Lophotrochozoa</taxon>
        <taxon>Mollusca</taxon>
        <taxon>Bivalvia</taxon>
        <taxon>Autobranchia</taxon>
        <taxon>Heteroconchia</taxon>
        <taxon>Euheterodonta</taxon>
        <taxon>Imparidentia</taxon>
        <taxon>Neoheterodontei</taxon>
        <taxon>Myida</taxon>
        <taxon>Dreissenoidea</taxon>
        <taxon>Dreissenidae</taxon>
        <taxon>Dreissena</taxon>
    </lineage>
</organism>
<proteinExistence type="predicted"/>
<evidence type="ECO:0000259" key="1">
    <source>
        <dbReference type="Pfam" id="PF03184"/>
    </source>
</evidence>
<feature type="domain" description="DDE-1" evidence="1">
    <location>
        <begin position="2"/>
        <end position="82"/>
    </location>
</feature>
<keyword evidence="3" id="KW-1185">Reference proteome</keyword>
<dbReference type="Proteomes" id="UP000828390">
    <property type="component" value="Unassembled WGS sequence"/>
</dbReference>
<reference evidence="2" key="1">
    <citation type="journal article" date="2019" name="bioRxiv">
        <title>The Genome of the Zebra Mussel, Dreissena polymorpha: A Resource for Invasive Species Research.</title>
        <authorList>
            <person name="McCartney M.A."/>
            <person name="Auch B."/>
            <person name="Kono T."/>
            <person name="Mallez S."/>
            <person name="Zhang Y."/>
            <person name="Obille A."/>
            <person name="Becker A."/>
            <person name="Abrahante J.E."/>
            <person name="Garbe J."/>
            <person name="Badalamenti J.P."/>
            <person name="Herman A."/>
            <person name="Mangelson H."/>
            <person name="Liachko I."/>
            <person name="Sullivan S."/>
            <person name="Sone E.D."/>
            <person name="Koren S."/>
            <person name="Silverstein K.A.T."/>
            <person name="Beckman K.B."/>
            <person name="Gohl D.M."/>
        </authorList>
    </citation>
    <scope>NUCLEOTIDE SEQUENCE</scope>
    <source>
        <strain evidence="2">Duluth1</strain>
        <tissue evidence="2">Whole animal</tissue>
    </source>
</reference>
<reference evidence="2" key="2">
    <citation type="submission" date="2020-11" db="EMBL/GenBank/DDBJ databases">
        <authorList>
            <person name="McCartney M.A."/>
            <person name="Auch B."/>
            <person name="Kono T."/>
            <person name="Mallez S."/>
            <person name="Becker A."/>
            <person name="Gohl D.M."/>
            <person name="Silverstein K.A.T."/>
            <person name="Koren S."/>
            <person name="Bechman K.B."/>
            <person name="Herman A."/>
            <person name="Abrahante J.E."/>
            <person name="Garbe J."/>
        </authorList>
    </citation>
    <scope>NUCLEOTIDE SEQUENCE</scope>
    <source>
        <strain evidence="2">Duluth1</strain>
        <tissue evidence="2">Whole animal</tissue>
    </source>
</reference>
<gene>
    <name evidence="2" type="ORF">DPMN_020379</name>
</gene>